<dbReference type="Proteomes" id="UP000451565">
    <property type="component" value="Unassembled WGS sequence"/>
</dbReference>
<evidence type="ECO:0000313" key="2">
    <source>
        <dbReference type="EMBL" id="MQQ99904.1"/>
    </source>
</evidence>
<keyword evidence="3" id="KW-1185">Reference proteome</keyword>
<dbReference type="RefSeq" id="WP_153233437.1">
    <property type="nucleotide sequence ID" value="NZ_WINI01000001.1"/>
</dbReference>
<name>A0A843YKI7_9BURK</name>
<proteinExistence type="predicted"/>
<dbReference type="AlphaFoldDB" id="A0A843YKI7"/>
<dbReference type="OrthoDB" id="8781902at2"/>
<dbReference type="EMBL" id="WINI01000001">
    <property type="protein sequence ID" value="MQQ99904.1"/>
    <property type="molecule type" value="Genomic_DNA"/>
</dbReference>
<evidence type="ECO:0000256" key="1">
    <source>
        <dbReference type="SAM" id="MobiDB-lite"/>
    </source>
</evidence>
<comment type="caution">
    <text evidence="2">The sequence shown here is derived from an EMBL/GenBank/DDBJ whole genome shotgun (WGS) entry which is preliminary data.</text>
</comment>
<reference evidence="2 3" key="1">
    <citation type="submission" date="2019-10" db="EMBL/GenBank/DDBJ databases">
        <title>Glaciimonas soli sp. nov., a psychrophilic bacterium isolated from the forest soil of a high elevation mountain in Taiwan.</title>
        <authorList>
            <person name="Wang L.-T."/>
            <person name="Shieh W.Y."/>
        </authorList>
    </citation>
    <scope>NUCLEOTIDE SEQUENCE [LARGE SCALE GENOMIC DNA]</scope>
    <source>
        <strain evidence="2 3">GS1</strain>
    </source>
</reference>
<feature type="region of interest" description="Disordered" evidence="1">
    <location>
        <begin position="1"/>
        <end position="31"/>
    </location>
</feature>
<feature type="region of interest" description="Disordered" evidence="1">
    <location>
        <begin position="46"/>
        <end position="74"/>
    </location>
</feature>
<gene>
    <name evidence="2" type="ORF">GEV47_04295</name>
</gene>
<organism evidence="2 3">
    <name type="scientific">Glaciimonas soli</name>
    <dbReference type="NCBI Taxonomy" id="2590999"/>
    <lineage>
        <taxon>Bacteria</taxon>
        <taxon>Pseudomonadati</taxon>
        <taxon>Pseudomonadota</taxon>
        <taxon>Betaproteobacteria</taxon>
        <taxon>Burkholderiales</taxon>
        <taxon>Oxalobacteraceae</taxon>
        <taxon>Glaciimonas</taxon>
    </lineage>
</organism>
<feature type="compositionally biased region" description="Basic and acidic residues" evidence="1">
    <location>
        <begin position="47"/>
        <end position="59"/>
    </location>
</feature>
<protein>
    <submittedName>
        <fullName evidence="2">Uncharacterized protein</fullName>
    </submittedName>
</protein>
<evidence type="ECO:0000313" key="3">
    <source>
        <dbReference type="Proteomes" id="UP000451565"/>
    </source>
</evidence>
<accession>A0A843YKI7</accession>
<feature type="compositionally biased region" description="Basic residues" evidence="1">
    <location>
        <begin position="1"/>
        <end position="11"/>
    </location>
</feature>
<sequence length="74" mass="8072">MKPKKHTHNKTKVSTANARPVTQGHALDGSQQLDIVEEQLYTLADGSAKDHPLVEKEAPENTPLPDHVHDISVG</sequence>